<sequence length="80" mass="8378">MAPSGYPVAGLLASVPASPPTRYVSAPWQIQFVPCAWPLTKVQQAAPCTFAGGWRVVRAVHATDPDPDADEDEDGDADAA</sequence>
<gene>
    <name evidence="2" type="primary">Dsec\GM23763</name>
    <name evidence="2" type="ORF">Dsec_GM23763</name>
</gene>
<keyword evidence="3" id="KW-1185">Reference proteome</keyword>
<feature type="compositionally biased region" description="Acidic residues" evidence="1">
    <location>
        <begin position="65"/>
        <end position="80"/>
    </location>
</feature>
<evidence type="ECO:0000313" key="3">
    <source>
        <dbReference type="Proteomes" id="UP000001292"/>
    </source>
</evidence>
<evidence type="ECO:0000313" key="2">
    <source>
        <dbReference type="EMBL" id="EDW42976.1"/>
    </source>
</evidence>
<proteinExistence type="predicted"/>
<dbReference type="AlphaFoldDB" id="B4HL12"/>
<evidence type="ECO:0000256" key="1">
    <source>
        <dbReference type="SAM" id="MobiDB-lite"/>
    </source>
</evidence>
<feature type="region of interest" description="Disordered" evidence="1">
    <location>
        <begin position="61"/>
        <end position="80"/>
    </location>
</feature>
<name>B4HL12_DROSE</name>
<dbReference type="HOGENOM" id="CLU_2592321_0_0_1"/>
<organism evidence="3">
    <name type="scientific">Drosophila sechellia</name>
    <name type="common">Fruit fly</name>
    <dbReference type="NCBI Taxonomy" id="7238"/>
    <lineage>
        <taxon>Eukaryota</taxon>
        <taxon>Metazoa</taxon>
        <taxon>Ecdysozoa</taxon>
        <taxon>Arthropoda</taxon>
        <taxon>Hexapoda</taxon>
        <taxon>Insecta</taxon>
        <taxon>Pterygota</taxon>
        <taxon>Neoptera</taxon>
        <taxon>Endopterygota</taxon>
        <taxon>Diptera</taxon>
        <taxon>Brachycera</taxon>
        <taxon>Muscomorpha</taxon>
        <taxon>Ephydroidea</taxon>
        <taxon>Drosophilidae</taxon>
        <taxon>Drosophila</taxon>
        <taxon>Sophophora</taxon>
    </lineage>
</organism>
<dbReference type="EMBL" id="CH480815">
    <property type="protein sequence ID" value="EDW42976.1"/>
    <property type="molecule type" value="Genomic_DNA"/>
</dbReference>
<dbReference type="Proteomes" id="UP000001292">
    <property type="component" value="Unassembled WGS sequence"/>
</dbReference>
<reference evidence="2 3" key="1">
    <citation type="journal article" date="2007" name="Nature">
        <title>Evolution of genes and genomes on the Drosophila phylogeny.</title>
        <authorList>
            <consortium name="Drosophila 12 Genomes Consortium"/>
            <person name="Clark A.G."/>
            <person name="Eisen M.B."/>
            <person name="Smith D.R."/>
            <person name="Bergman C.M."/>
            <person name="Oliver B."/>
            <person name="Markow T.A."/>
            <person name="Kaufman T.C."/>
            <person name="Kellis M."/>
            <person name="Gelbart W."/>
            <person name="Iyer V.N."/>
            <person name="Pollard D.A."/>
            <person name="Sackton T.B."/>
            <person name="Larracuente A.M."/>
            <person name="Singh N.D."/>
            <person name="Abad J.P."/>
            <person name="Abt D.N."/>
            <person name="Adryan B."/>
            <person name="Aguade M."/>
            <person name="Akashi H."/>
            <person name="Anderson W.W."/>
            <person name="Aquadro C.F."/>
            <person name="Ardell D.H."/>
            <person name="Arguello R."/>
            <person name="Artieri C.G."/>
            <person name="Barbash D.A."/>
            <person name="Barker D."/>
            <person name="Barsanti P."/>
            <person name="Batterham P."/>
            <person name="Batzoglou S."/>
            <person name="Begun D."/>
            <person name="Bhutkar A."/>
            <person name="Blanco E."/>
            <person name="Bosak S.A."/>
            <person name="Bradley R.K."/>
            <person name="Brand A.D."/>
            <person name="Brent M.R."/>
            <person name="Brooks A.N."/>
            <person name="Brown R.H."/>
            <person name="Butlin R.K."/>
            <person name="Caggese C."/>
            <person name="Calvi B.R."/>
            <person name="Bernardo de Carvalho A."/>
            <person name="Caspi A."/>
            <person name="Castrezana S."/>
            <person name="Celniker S.E."/>
            <person name="Chang J.L."/>
            <person name="Chapple C."/>
            <person name="Chatterji S."/>
            <person name="Chinwalla A."/>
            <person name="Civetta A."/>
            <person name="Clifton S.W."/>
            <person name="Comeron J.M."/>
            <person name="Costello J.C."/>
            <person name="Coyne J.A."/>
            <person name="Daub J."/>
            <person name="David R.G."/>
            <person name="Delcher A.L."/>
            <person name="Delehaunty K."/>
            <person name="Do C.B."/>
            <person name="Ebling H."/>
            <person name="Edwards K."/>
            <person name="Eickbush T."/>
            <person name="Evans J.D."/>
            <person name="Filipski A."/>
            <person name="Findeiss S."/>
            <person name="Freyhult E."/>
            <person name="Fulton L."/>
            <person name="Fulton R."/>
            <person name="Garcia A.C."/>
            <person name="Gardiner A."/>
            <person name="Garfield D.A."/>
            <person name="Garvin B.E."/>
            <person name="Gibson G."/>
            <person name="Gilbert D."/>
            <person name="Gnerre S."/>
            <person name="Godfrey J."/>
            <person name="Good R."/>
            <person name="Gotea V."/>
            <person name="Gravely B."/>
            <person name="Greenberg A.J."/>
            <person name="Griffiths-Jones S."/>
            <person name="Gross S."/>
            <person name="Guigo R."/>
            <person name="Gustafson E.A."/>
            <person name="Haerty W."/>
            <person name="Hahn M.W."/>
            <person name="Halligan D.L."/>
            <person name="Halpern A.L."/>
            <person name="Halter G.M."/>
            <person name="Han M.V."/>
            <person name="Heger A."/>
            <person name="Hillier L."/>
            <person name="Hinrichs A.S."/>
            <person name="Holmes I."/>
            <person name="Hoskins R.A."/>
            <person name="Hubisz M.J."/>
            <person name="Hultmark D."/>
            <person name="Huntley M.A."/>
            <person name="Jaffe D.B."/>
            <person name="Jagadeeshan S."/>
            <person name="Jeck W.R."/>
            <person name="Johnson J."/>
            <person name="Jones C.D."/>
            <person name="Jordan W.C."/>
            <person name="Karpen G.H."/>
            <person name="Kataoka E."/>
            <person name="Keightley P.D."/>
            <person name="Kheradpour P."/>
            <person name="Kirkness E.F."/>
            <person name="Koerich L.B."/>
            <person name="Kristiansen K."/>
            <person name="Kudrna D."/>
            <person name="Kulathinal R.J."/>
            <person name="Kumar S."/>
            <person name="Kwok R."/>
            <person name="Lander E."/>
            <person name="Langley C.H."/>
            <person name="Lapoint R."/>
            <person name="Lazzaro B.P."/>
            <person name="Lee S.J."/>
            <person name="Levesque L."/>
            <person name="Li R."/>
            <person name="Lin C.F."/>
            <person name="Lin M.F."/>
            <person name="Lindblad-Toh K."/>
            <person name="Llopart A."/>
            <person name="Long M."/>
            <person name="Low L."/>
            <person name="Lozovsky E."/>
            <person name="Lu J."/>
            <person name="Luo M."/>
            <person name="Machado C.A."/>
            <person name="Makalowski W."/>
            <person name="Marzo M."/>
            <person name="Matsuda M."/>
            <person name="Matzkin L."/>
            <person name="McAllister B."/>
            <person name="McBride C.S."/>
            <person name="McKernan B."/>
            <person name="McKernan K."/>
            <person name="Mendez-Lago M."/>
            <person name="Minx P."/>
            <person name="Mollenhauer M.U."/>
            <person name="Montooth K."/>
            <person name="Mount S.M."/>
            <person name="Mu X."/>
            <person name="Myers E."/>
            <person name="Negre B."/>
            <person name="Newfeld S."/>
            <person name="Nielsen R."/>
            <person name="Noor M.A."/>
            <person name="O'Grady P."/>
            <person name="Pachter L."/>
            <person name="Papaceit M."/>
            <person name="Parisi M.J."/>
            <person name="Parisi M."/>
            <person name="Parts L."/>
            <person name="Pedersen J.S."/>
            <person name="Pesole G."/>
            <person name="Phillippy A.M."/>
            <person name="Ponting C.P."/>
            <person name="Pop M."/>
            <person name="Porcelli D."/>
            <person name="Powell J.R."/>
            <person name="Prohaska S."/>
            <person name="Pruitt K."/>
            <person name="Puig M."/>
            <person name="Quesneville H."/>
            <person name="Ram K.R."/>
            <person name="Rand D."/>
            <person name="Rasmussen M.D."/>
            <person name="Reed L.K."/>
            <person name="Reenan R."/>
            <person name="Reily A."/>
            <person name="Remington K.A."/>
            <person name="Rieger T.T."/>
            <person name="Ritchie M.G."/>
            <person name="Robin C."/>
            <person name="Rogers Y.H."/>
            <person name="Rohde C."/>
            <person name="Rozas J."/>
            <person name="Rubenfield M.J."/>
            <person name="Ruiz A."/>
            <person name="Russo S."/>
            <person name="Salzberg S.L."/>
            <person name="Sanchez-Gracia A."/>
            <person name="Saranga D.J."/>
            <person name="Sato H."/>
            <person name="Schaeffer S.W."/>
            <person name="Schatz M.C."/>
            <person name="Schlenke T."/>
            <person name="Schwartz R."/>
            <person name="Segarra C."/>
            <person name="Singh R.S."/>
            <person name="Sirot L."/>
            <person name="Sirota M."/>
            <person name="Sisneros N.B."/>
            <person name="Smith C.D."/>
            <person name="Smith T.F."/>
            <person name="Spieth J."/>
            <person name="Stage D.E."/>
            <person name="Stark A."/>
            <person name="Stephan W."/>
            <person name="Strausberg R.L."/>
            <person name="Strempel S."/>
            <person name="Sturgill D."/>
            <person name="Sutton G."/>
            <person name="Sutton G.G."/>
            <person name="Tao W."/>
            <person name="Teichmann S."/>
            <person name="Tobari Y.N."/>
            <person name="Tomimura Y."/>
            <person name="Tsolas J.M."/>
            <person name="Valente V.L."/>
            <person name="Venter E."/>
            <person name="Venter J.C."/>
            <person name="Vicario S."/>
            <person name="Vieira F.G."/>
            <person name="Vilella A.J."/>
            <person name="Villasante A."/>
            <person name="Walenz B."/>
            <person name="Wang J."/>
            <person name="Wasserman M."/>
            <person name="Watts T."/>
            <person name="Wilson D."/>
            <person name="Wilson R.K."/>
            <person name="Wing R.A."/>
            <person name="Wolfner M.F."/>
            <person name="Wong A."/>
            <person name="Wong G.K."/>
            <person name="Wu C.I."/>
            <person name="Wu G."/>
            <person name="Yamamoto D."/>
            <person name="Yang H.P."/>
            <person name="Yang S.P."/>
            <person name="Yorke J.A."/>
            <person name="Yoshida K."/>
            <person name="Zdobnov E."/>
            <person name="Zhang P."/>
            <person name="Zhang Y."/>
            <person name="Zimin A.V."/>
            <person name="Baldwin J."/>
            <person name="Abdouelleil A."/>
            <person name="Abdulkadir J."/>
            <person name="Abebe A."/>
            <person name="Abera B."/>
            <person name="Abreu J."/>
            <person name="Acer S.C."/>
            <person name="Aftuck L."/>
            <person name="Alexander A."/>
            <person name="An P."/>
            <person name="Anderson E."/>
            <person name="Anderson S."/>
            <person name="Arachi H."/>
            <person name="Azer M."/>
            <person name="Bachantsang P."/>
            <person name="Barry A."/>
            <person name="Bayul T."/>
            <person name="Berlin A."/>
            <person name="Bessette D."/>
            <person name="Bloom T."/>
            <person name="Blye J."/>
            <person name="Boguslavskiy L."/>
            <person name="Bonnet C."/>
            <person name="Boukhgalter B."/>
            <person name="Bourzgui I."/>
            <person name="Brown A."/>
            <person name="Cahill P."/>
            <person name="Channer S."/>
            <person name="Cheshatsang Y."/>
            <person name="Chuda L."/>
            <person name="Citroen M."/>
            <person name="Collymore A."/>
            <person name="Cooke P."/>
            <person name="Costello M."/>
            <person name="D'Aco K."/>
            <person name="Daza R."/>
            <person name="De Haan G."/>
            <person name="DeGray S."/>
            <person name="DeMaso C."/>
            <person name="Dhargay N."/>
            <person name="Dooley K."/>
            <person name="Dooley E."/>
            <person name="Doricent M."/>
            <person name="Dorje P."/>
            <person name="Dorjee K."/>
            <person name="Dupes A."/>
            <person name="Elong R."/>
            <person name="Falk J."/>
            <person name="Farina A."/>
            <person name="Faro S."/>
            <person name="Ferguson D."/>
            <person name="Fisher S."/>
            <person name="Foley C.D."/>
            <person name="Franke A."/>
            <person name="Friedrich D."/>
            <person name="Gadbois L."/>
            <person name="Gearin G."/>
            <person name="Gearin C.R."/>
            <person name="Giannoukos G."/>
            <person name="Goode T."/>
            <person name="Graham J."/>
            <person name="Grandbois E."/>
            <person name="Grewal S."/>
            <person name="Gyaltsen K."/>
            <person name="Hafez N."/>
            <person name="Hagos B."/>
            <person name="Hall J."/>
            <person name="Henson C."/>
            <person name="Hollinger A."/>
            <person name="Honan T."/>
            <person name="Huard M.D."/>
            <person name="Hughes L."/>
            <person name="Hurhula B."/>
            <person name="Husby M.E."/>
            <person name="Kamat A."/>
            <person name="Kanga B."/>
            <person name="Kashin S."/>
            <person name="Khazanovich D."/>
            <person name="Kisner P."/>
            <person name="Lance K."/>
            <person name="Lara M."/>
            <person name="Lee W."/>
            <person name="Lennon N."/>
            <person name="Letendre F."/>
            <person name="LeVine R."/>
            <person name="Lipovsky A."/>
            <person name="Liu X."/>
            <person name="Liu J."/>
            <person name="Liu S."/>
            <person name="Lokyitsang T."/>
            <person name="Lokyitsang Y."/>
            <person name="Lubonja R."/>
            <person name="Lui A."/>
            <person name="MacDonald P."/>
            <person name="Magnisalis V."/>
            <person name="Maru K."/>
            <person name="Matthews C."/>
            <person name="McCusker W."/>
            <person name="McDonough S."/>
            <person name="Mehta T."/>
            <person name="Meldrim J."/>
            <person name="Meneus L."/>
            <person name="Mihai O."/>
            <person name="Mihalev A."/>
            <person name="Mihova T."/>
            <person name="Mittelman R."/>
            <person name="Mlenga V."/>
            <person name="Montmayeur A."/>
            <person name="Mulrain L."/>
            <person name="Navidi A."/>
            <person name="Naylor J."/>
            <person name="Negash T."/>
            <person name="Nguyen T."/>
            <person name="Nguyen N."/>
            <person name="Nicol R."/>
            <person name="Norbu C."/>
            <person name="Norbu N."/>
            <person name="Novod N."/>
            <person name="O'Neill B."/>
            <person name="Osman S."/>
            <person name="Markiewicz E."/>
            <person name="Oyono O.L."/>
            <person name="Patti C."/>
            <person name="Phunkhang P."/>
            <person name="Pierre F."/>
            <person name="Priest M."/>
            <person name="Raghuraman S."/>
            <person name="Rege F."/>
            <person name="Reyes R."/>
            <person name="Rise C."/>
            <person name="Rogov P."/>
            <person name="Ross K."/>
            <person name="Ryan E."/>
            <person name="Settipalli S."/>
            <person name="Shea T."/>
            <person name="Sherpa N."/>
            <person name="Shi L."/>
            <person name="Shih D."/>
            <person name="Sparrow T."/>
            <person name="Spaulding J."/>
            <person name="Stalker J."/>
            <person name="Stange-Thomann N."/>
            <person name="Stavropoulos S."/>
            <person name="Stone C."/>
            <person name="Strader C."/>
            <person name="Tesfaye S."/>
            <person name="Thomson T."/>
            <person name="Thoulutsang Y."/>
            <person name="Thoulutsang D."/>
            <person name="Topham K."/>
            <person name="Topping I."/>
            <person name="Tsamla T."/>
            <person name="Vassiliev H."/>
            <person name="Vo A."/>
            <person name="Wangchuk T."/>
            <person name="Wangdi T."/>
            <person name="Weiand M."/>
            <person name="Wilkinson J."/>
            <person name="Wilson A."/>
            <person name="Yadav S."/>
            <person name="Young G."/>
            <person name="Yu Q."/>
            <person name="Zembek L."/>
            <person name="Zhong D."/>
            <person name="Zimmer A."/>
            <person name="Zwirko Z."/>
            <person name="Jaffe D.B."/>
            <person name="Alvarez P."/>
            <person name="Brockman W."/>
            <person name="Butler J."/>
            <person name="Chin C."/>
            <person name="Gnerre S."/>
            <person name="Grabherr M."/>
            <person name="Kleber M."/>
            <person name="Mauceli E."/>
            <person name="MacCallum I."/>
        </authorList>
    </citation>
    <scope>NUCLEOTIDE SEQUENCE [LARGE SCALE GENOMIC DNA]</scope>
    <source>
        <strain evidence="3">Rob3c / Tucson 14021-0248.25</strain>
    </source>
</reference>
<accession>B4HL12</accession>
<protein>
    <submittedName>
        <fullName evidence="2">GM23763</fullName>
    </submittedName>
</protein>